<dbReference type="OrthoDB" id="10070415at2759"/>
<evidence type="ECO:0000313" key="2">
    <source>
        <dbReference type="EMBL" id="VDL91757.1"/>
    </source>
</evidence>
<keyword evidence="3" id="KW-1185">Reference proteome</keyword>
<reference evidence="2 3" key="2">
    <citation type="submission" date="2018-11" db="EMBL/GenBank/DDBJ databases">
        <authorList>
            <consortium name="Pathogen Informatics"/>
        </authorList>
    </citation>
    <scope>NUCLEOTIDE SEQUENCE [LARGE SCALE GENOMIC DNA]</scope>
    <source>
        <strain evidence="2 3">NST_G2</strain>
    </source>
</reference>
<proteinExistence type="predicted"/>
<reference evidence="4" key="1">
    <citation type="submission" date="2016-06" db="UniProtKB">
        <authorList>
            <consortium name="WormBaseParasite"/>
        </authorList>
    </citation>
    <scope>IDENTIFICATION</scope>
</reference>
<accession>A0A183SMC4</accession>
<dbReference type="WBParaSite" id="SSLN_0000554601-mRNA-1">
    <property type="protein sequence ID" value="SSLN_0000554601-mRNA-1"/>
    <property type="gene ID" value="SSLN_0000554601"/>
</dbReference>
<dbReference type="AlphaFoldDB" id="A0A183SMC4"/>
<organism evidence="4">
    <name type="scientific">Schistocephalus solidus</name>
    <name type="common">Tapeworm</name>
    <dbReference type="NCBI Taxonomy" id="70667"/>
    <lineage>
        <taxon>Eukaryota</taxon>
        <taxon>Metazoa</taxon>
        <taxon>Spiralia</taxon>
        <taxon>Lophotrochozoa</taxon>
        <taxon>Platyhelminthes</taxon>
        <taxon>Cestoda</taxon>
        <taxon>Eucestoda</taxon>
        <taxon>Diphyllobothriidea</taxon>
        <taxon>Diphyllobothriidae</taxon>
        <taxon>Schistocephalus</taxon>
    </lineage>
</organism>
<name>A0A183SMC4_SCHSO</name>
<evidence type="ECO:0000313" key="3">
    <source>
        <dbReference type="Proteomes" id="UP000275846"/>
    </source>
</evidence>
<evidence type="ECO:0000313" key="4">
    <source>
        <dbReference type="WBParaSite" id="SSLN_0000554601-mRNA-1"/>
    </source>
</evidence>
<sequence>MPQNNRNYLRHSPEKRRVLGDANQLQPTLVDSMEAFDMMNRNRFWEIMQNFCCPDRFTHMVCQLHDGTMEHFTDNGTESKAFAAKHGCVLAPTLSSLTL</sequence>
<feature type="region of interest" description="Disordered" evidence="1">
    <location>
        <begin position="1"/>
        <end position="23"/>
    </location>
</feature>
<evidence type="ECO:0000256" key="1">
    <source>
        <dbReference type="SAM" id="MobiDB-lite"/>
    </source>
</evidence>
<gene>
    <name evidence="2" type="ORF">SSLN_LOCUS5372</name>
</gene>
<dbReference type="EMBL" id="UYSU01033222">
    <property type="protein sequence ID" value="VDL91757.1"/>
    <property type="molecule type" value="Genomic_DNA"/>
</dbReference>
<protein>
    <submittedName>
        <fullName evidence="2 4">Uncharacterized protein</fullName>
    </submittedName>
</protein>
<dbReference type="Proteomes" id="UP000275846">
    <property type="component" value="Unassembled WGS sequence"/>
</dbReference>